<dbReference type="AlphaFoldDB" id="A0AAE0YP84"/>
<keyword evidence="3" id="KW-1185">Reference proteome</keyword>
<dbReference type="Proteomes" id="UP001283361">
    <property type="component" value="Unassembled WGS sequence"/>
</dbReference>
<feature type="non-terminal residue" evidence="2">
    <location>
        <position position="1"/>
    </location>
</feature>
<organism evidence="2 3">
    <name type="scientific">Elysia crispata</name>
    <name type="common">lettuce slug</name>
    <dbReference type="NCBI Taxonomy" id="231223"/>
    <lineage>
        <taxon>Eukaryota</taxon>
        <taxon>Metazoa</taxon>
        <taxon>Spiralia</taxon>
        <taxon>Lophotrochozoa</taxon>
        <taxon>Mollusca</taxon>
        <taxon>Gastropoda</taxon>
        <taxon>Heterobranchia</taxon>
        <taxon>Euthyneura</taxon>
        <taxon>Panpulmonata</taxon>
        <taxon>Sacoglossa</taxon>
        <taxon>Placobranchoidea</taxon>
        <taxon>Plakobranchidae</taxon>
        <taxon>Elysia</taxon>
    </lineage>
</organism>
<proteinExistence type="predicted"/>
<gene>
    <name evidence="2" type="ORF">RRG08_023592</name>
</gene>
<evidence type="ECO:0000256" key="1">
    <source>
        <dbReference type="SAM" id="MobiDB-lite"/>
    </source>
</evidence>
<name>A0AAE0YP84_9GAST</name>
<dbReference type="EMBL" id="JAWDGP010005799">
    <property type="protein sequence ID" value="KAK3752013.1"/>
    <property type="molecule type" value="Genomic_DNA"/>
</dbReference>
<protein>
    <submittedName>
        <fullName evidence="2">Uncharacterized protein</fullName>
    </submittedName>
</protein>
<feature type="region of interest" description="Disordered" evidence="1">
    <location>
        <begin position="1"/>
        <end position="51"/>
    </location>
</feature>
<sequence length="95" mass="10903">MSRRNGVRGRCTNWQTGREAEKRGDQDRQRQGTRGKTKAGDGTEEDKEGEIQTGVYRAQISHQFPDFPLNVCTLIEYDPSHQTSYNGKKVHCYKL</sequence>
<evidence type="ECO:0000313" key="3">
    <source>
        <dbReference type="Proteomes" id="UP001283361"/>
    </source>
</evidence>
<comment type="caution">
    <text evidence="2">The sequence shown here is derived from an EMBL/GenBank/DDBJ whole genome shotgun (WGS) entry which is preliminary data.</text>
</comment>
<evidence type="ECO:0000313" key="2">
    <source>
        <dbReference type="EMBL" id="KAK3752013.1"/>
    </source>
</evidence>
<feature type="compositionally biased region" description="Basic and acidic residues" evidence="1">
    <location>
        <begin position="18"/>
        <end position="30"/>
    </location>
</feature>
<reference evidence="2" key="1">
    <citation type="journal article" date="2023" name="G3 (Bethesda)">
        <title>A reference genome for the long-term kleptoplast-retaining sea slug Elysia crispata morphotype clarki.</title>
        <authorList>
            <person name="Eastman K.E."/>
            <person name="Pendleton A.L."/>
            <person name="Shaikh M.A."/>
            <person name="Suttiyut T."/>
            <person name="Ogas R."/>
            <person name="Tomko P."/>
            <person name="Gavelis G."/>
            <person name="Widhalm J.R."/>
            <person name="Wisecaver J.H."/>
        </authorList>
    </citation>
    <scope>NUCLEOTIDE SEQUENCE</scope>
    <source>
        <strain evidence="2">ECLA1</strain>
    </source>
</reference>
<accession>A0AAE0YP84</accession>